<dbReference type="GO" id="GO:0034236">
    <property type="term" value="F:protein kinase A catalytic subunit binding"/>
    <property type="evidence" value="ECO:0007669"/>
    <property type="project" value="TreeGrafter"/>
</dbReference>
<name>A0A813IS57_POLGL</name>
<evidence type="ECO:0000313" key="2">
    <source>
        <dbReference type="EMBL" id="CAE8655487.1"/>
    </source>
</evidence>
<dbReference type="Proteomes" id="UP000626109">
    <property type="component" value="Unassembled WGS sequence"/>
</dbReference>
<feature type="domain" description="Cyclic nucleotide-binding" evidence="1">
    <location>
        <begin position="178"/>
        <end position="211"/>
    </location>
</feature>
<reference evidence="2" key="1">
    <citation type="submission" date="2021-02" db="EMBL/GenBank/DDBJ databases">
        <authorList>
            <person name="Dougan E. K."/>
            <person name="Rhodes N."/>
            <person name="Thang M."/>
            <person name="Chan C."/>
        </authorList>
    </citation>
    <scope>NUCLEOTIDE SEQUENCE</scope>
</reference>
<feature type="domain" description="Cyclic nucleotide-binding" evidence="1">
    <location>
        <begin position="53"/>
        <end position="152"/>
    </location>
</feature>
<dbReference type="PROSITE" id="PS50042">
    <property type="entry name" value="CNMP_BINDING_3"/>
    <property type="match status" value="2"/>
</dbReference>
<accession>A0A813IS57</accession>
<dbReference type="InterPro" id="IPR014710">
    <property type="entry name" value="RmlC-like_jellyroll"/>
</dbReference>
<sequence>MSPRSQELVSRMPADMKELMSDSSPVLDLPKHLVPLAEKDAAWLEETLRRIHFFQDLDDEGRKALADAMEVFSFEDGVEAARQGSLQGTHFFIVSKGTFVVLRNGQAKSEIIRGGAFGENVVLLTGAQSSTIRAKGKAEAYGMSGASARKLFVLQHQQKHKASNGAVNDAISSGSCWLLQKLTPYQIQRLFDAASTQSFASGETLFSAGPV</sequence>
<dbReference type="GO" id="GO:0005829">
    <property type="term" value="C:cytosol"/>
    <property type="evidence" value="ECO:0007669"/>
    <property type="project" value="TreeGrafter"/>
</dbReference>
<organism evidence="2 3">
    <name type="scientific">Polarella glacialis</name>
    <name type="common">Dinoflagellate</name>
    <dbReference type="NCBI Taxonomy" id="89957"/>
    <lineage>
        <taxon>Eukaryota</taxon>
        <taxon>Sar</taxon>
        <taxon>Alveolata</taxon>
        <taxon>Dinophyceae</taxon>
        <taxon>Suessiales</taxon>
        <taxon>Suessiaceae</taxon>
        <taxon>Polarella</taxon>
    </lineage>
</organism>
<dbReference type="Gene3D" id="2.60.120.10">
    <property type="entry name" value="Jelly Rolls"/>
    <property type="match status" value="1"/>
</dbReference>
<protein>
    <recommendedName>
        <fullName evidence="1">Cyclic nucleotide-binding domain-containing protein</fullName>
    </recommendedName>
</protein>
<feature type="non-terminal residue" evidence="2">
    <location>
        <position position="1"/>
    </location>
</feature>
<dbReference type="InterPro" id="IPR018490">
    <property type="entry name" value="cNMP-bd_dom_sf"/>
</dbReference>
<dbReference type="EMBL" id="CAJNNW010013484">
    <property type="protein sequence ID" value="CAE8655487.1"/>
    <property type="molecule type" value="Genomic_DNA"/>
</dbReference>
<dbReference type="AlphaFoldDB" id="A0A813IS57"/>
<dbReference type="GO" id="GO:0030552">
    <property type="term" value="F:cAMP binding"/>
    <property type="evidence" value="ECO:0007669"/>
    <property type="project" value="TreeGrafter"/>
</dbReference>
<dbReference type="InterPro" id="IPR050503">
    <property type="entry name" value="cAMP-dep_PK_reg_su-like"/>
</dbReference>
<dbReference type="GO" id="GO:0004862">
    <property type="term" value="F:cAMP-dependent protein kinase inhibitor activity"/>
    <property type="evidence" value="ECO:0007669"/>
    <property type="project" value="TreeGrafter"/>
</dbReference>
<evidence type="ECO:0000313" key="3">
    <source>
        <dbReference type="Proteomes" id="UP000626109"/>
    </source>
</evidence>
<comment type="caution">
    <text evidence="2">The sequence shown here is derived from an EMBL/GenBank/DDBJ whole genome shotgun (WGS) entry which is preliminary data.</text>
</comment>
<dbReference type="PANTHER" id="PTHR11635">
    <property type="entry name" value="CAMP-DEPENDENT PROTEIN KINASE REGULATORY CHAIN"/>
    <property type="match status" value="1"/>
</dbReference>
<gene>
    <name evidence="2" type="ORF">PGLA2088_LOCUS11610</name>
</gene>
<dbReference type="PANTHER" id="PTHR11635:SF152">
    <property type="entry name" value="CAMP-DEPENDENT PROTEIN KINASE TYPE I REGULATORY SUBUNIT-RELATED"/>
    <property type="match status" value="1"/>
</dbReference>
<evidence type="ECO:0000259" key="1">
    <source>
        <dbReference type="PROSITE" id="PS50042"/>
    </source>
</evidence>
<dbReference type="GO" id="GO:0005952">
    <property type="term" value="C:cAMP-dependent protein kinase complex"/>
    <property type="evidence" value="ECO:0007669"/>
    <property type="project" value="InterPro"/>
</dbReference>
<proteinExistence type="predicted"/>
<dbReference type="CDD" id="cd00038">
    <property type="entry name" value="CAP_ED"/>
    <property type="match status" value="1"/>
</dbReference>
<dbReference type="InterPro" id="IPR000595">
    <property type="entry name" value="cNMP-bd_dom"/>
</dbReference>
<dbReference type="SUPFAM" id="SSF51206">
    <property type="entry name" value="cAMP-binding domain-like"/>
    <property type="match status" value="1"/>
</dbReference>